<feature type="region of interest" description="Disordered" evidence="1">
    <location>
        <begin position="73"/>
        <end position="97"/>
    </location>
</feature>
<name>A0AAW0ALQ1_9AGAR</name>
<evidence type="ECO:0000313" key="3">
    <source>
        <dbReference type="Proteomes" id="UP001362999"/>
    </source>
</evidence>
<gene>
    <name evidence="2" type="ORF">R3P38DRAFT_3206273</name>
</gene>
<dbReference type="EMBL" id="JAWWNJ010000058">
    <property type="protein sequence ID" value="KAK7013710.1"/>
    <property type="molecule type" value="Genomic_DNA"/>
</dbReference>
<feature type="compositionally biased region" description="Pro residues" evidence="1">
    <location>
        <begin position="88"/>
        <end position="97"/>
    </location>
</feature>
<comment type="caution">
    <text evidence="2">The sequence shown here is derived from an EMBL/GenBank/DDBJ whole genome shotgun (WGS) entry which is preliminary data.</text>
</comment>
<dbReference type="Proteomes" id="UP001362999">
    <property type="component" value="Unassembled WGS sequence"/>
</dbReference>
<dbReference type="AlphaFoldDB" id="A0AAW0ALQ1"/>
<evidence type="ECO:0000256" key="1">
    <source>
        <dbReference type="SAM" id="MobiDB-lite"/>
    </source>
</evidence>
<protein>
    <submittedName>
        <fullName evidence="2">Uncharacterized protein</fullName>
    </submittedName>
</protein>
<reference evidence="2 3" key="1">
    <citation type="journal article" date="2024" name="J Genomics">
        <title>Draft genome sequencing and assembly of Favolaschia claudopus CIRM-BRFM 2984 isolated from oak limbs.</title>
        <authorList>
            <person name="Navarro D."/>
            <person name="Drula E."/>
            <person name="Chaduli D."/>
            <person name="Cazenave R."/>
            <person name="Ahrendt S."/>
            <person name="Wang J."/>
            <person name="Lipzen A."/>
            <person name="Daum C."/>
            <person name="Barry K."/>
            <person name="Grigoriev I.V."/>
            <person name="Favel A."/>
            <person name="Rosso M.N."/>
            <person name="Martin F."/>
        </authorList>
    </citation>
    <scope>NUCLEOTIDE SEQUENCE [LARGE SCALE GENOMIC DNA]</scope>
    <source>
        <strain evidence="2 3">CIRM-BRFM 2984</strain>
    </source>
</reference>
<evidence type="ECO:0000313" key="2">
    <source>
        <dbReference type="EMBL" id="KAK7013710.1"/>
    </source>
</evidence>
<accession>A0AAW0ALQ1</accession>
<proteinExistence type="predicted"/>
<keyword evidence="3" id="KW-1185">Reference proteome</keyword>
<sequence length="97" mass="10512">MFSFSLLPPPPRTRTTPPFSFLLHIKPHYTFPHLRHLPLPIPRLAIRGPGSLNAGALALSTALLLLPPSEPPPRFTSTLINGTDEAAPLPPPPKSTQ</sequence>
<organism evidence="2 3">
    <name type="scientific">Favolaschia claudopus</name>
    <dbReference type="NCBI Taxonomy" id="2862362"/>
    <lineage>
        <taxon>Eukaryota</taxon>
        <taxon>Fungi</taxon>
        <taxon>Dikarya</taxon>
        <taxon>Basidiomycota</taxon>
        <taxon>Agaricomycotina</taxon>
        <taxon>Agaricomycetes</taxon>
        <taxon>Agaricomycetidae</taxon>
        <taxon>Agaricales</taxon>
        <taxon>Marasmiineae</taxon>
        <taxon>Mycenaceae</taxon>
        <taxon>Favolaschia</taxon>
    </lineage>
</organism>